<keyword evidence="2" id="KW-1185">Reference proteome</keyword>
<proteinExistence type="predicted"/>
<accession>A0ABV6IEV2</accession>
<evidence type="ECO:0000313" key="2">
    <source>
        <dbReference type="Proteomes" id="UP001589844"/>
    </source>
</evidence>
<dbReference type="Proteomes" id="UP001589844">
    <property type="component" value="Unassembled WGS sequence"/>
</dbReference>
<organism evidence="1 2">
    <name type="scientific">Undibacterium danionis</name>
    <dbReference type="NCBI Taxonomy" id="1812100"/>
    <lineage>
        <taxon>Bacteria</taxon>
        <taxon>Pseudomonadati</taxon>
        <taxon>Pseudomonadota</taxon>
        <taxon>Betaproteobacteria</taxon>
        <taxon>Burkholderiales</taxon>
        <taxon>Oxalobacteraceae</taxon>
        <taxon>Undibacterium</taxon>
    </lineage>
</organism>
<name>A0ABV6IEV2_9BURK</name>
<protein>
    <submittedName>
        <fullName evidence="1">DUF4272 domain-containing protein</fullName>
    </submittedName>
</protein>
<reference evidence="1 2" key="1">
    <citation type="submission" date="2024-09" db="EMBL/GenBank/DDBJ databases">
        <authorList>
            <person name="Sun Q."/>
            <person name="Mori K."/>
        </authorList>
    </citation>
    <scope>NUCLEOTIDE SEQUENCE [LARGE SCALE GENOMIC DNA]</scope>
    <source>
        <strain evidence="1 2">CCM 8677</strain>
    </source>
</reference>
<comment type="caution">
    <text evidence="1">The sequence shown here is derived from an EMBL/GenBank/DDBJ whole genome shotgun (WGS) entry which is preliminary data.</text>
</comment>
<evidence type="ECO:0000313" key="1">
    <source>
        <dbReference type="EMBL" id="MFC0350357.1"/>
    </source>
</evidence>
<dbReference type="RefSeq" id="WP_390212566.1">
    <property type="nucleotide sequence ID" value="NZ_JBHLXJ010000012.1"/>
</dbReference>
<sequence>MPIHLGALGLQCHNPNFFRNFYPAMTPELRKEASELQLHKRGIRINVQLHVIEADDEVTLRSKPEVEARLWALWAVSQAASDEDPNRAKVLHHYLSQRGLLGALSAQESTFLTDQFMAPQQRIRFLERRHAFHFLAWCAGLLDNIDLSSKPIKSDTILQYFPRLDSPNPEPLSDNSLSLTNAIKLRRKDAIMNWSDLLYRLHWAVRHAQLNGKPSPGNIDSAMVREWHQAVNWMCCYDDEQDWDQVSTETTA</sequence>
<dbReference type="InterPro" id="IPR025368">
    <property type="entry name" value="DUF4272"/>
</dbReference>
<gene>
    <name evidence="1" type="ORF">ACFFJH_11110</name>
</gene>
<dbReference type="Pfam" id="PF14094">
    <property type="entry name" value="DUF4272"/>
    <property type="match status" value="1"/>
</dbReference>
<dbReference type="EMBL" id="JBHLXJ010000012">
    <property type="protein sequence ID" value="MFC0350357.1"/>
    <property type="molecule type" value="Genomic_DNA"/>
</dbReference>